<dbReference type="RefSeq" id="WP_151096080.1">
    <property type="nucleotide sequence ID" value="NZ_CP071520.1"/>
</dbReference>
<gene>
    <name evidence="1" type="ORF">J3P46_17925</name>
</gene>
<evidence type="ECO:0000313" key="1">
    <source>
        <dbReference type="EMBL" id="QSX94598.1"/>
    </source>
</evidence>
<dbReference type="Proteomes" id="UP000662821">
    <property type="component" value="Chromosome"/>
</dbReference>
<protein>
    <submittedName>
        <fullName evidence="1">Uncharacterized protein</fullName>
    </submittedName>
</protein>
<dbReference type="AlphaFoldDB" id="A0AAJ4MPD6"/>
<dbReference type="EMBL" id="CP071520">
    <property type="protein sequence ID" value="QSX94598.1"/>
    <property type="molecule type" value="Genomic_DNA"/>
</dbReference>
<name>A0AAJ4MPD6_9BURK</name>
<organism evidence="1 2">
    <name type="scientific">Janthinobacterium lividum</name>
    <dbReference type="NCBI Taxonomy" id="29581"/>
    <lineage>
        <taxon>Bacteria</taxon>
        <taxon>Pseudomonadati</taxon>
        <taxon>Pseudomonadota</taxon>
        <taxon>Betaproteobacteria</taxon>
        <taxon>Burkholderiales</taxon>
        <taxon>Oxalobacteraceae</taxon>
        <taxon>Janthinobacterium</taxon>
    </lineage>
</organism>
<sequence>MKWLSALGLEQWAEKLNAKSDFPGVVLDLVRASAENLSSYRFPQGDKGQVRGYDGLVECERGDAFVPAGRSIWEIGLDKDYERKANGEYKKRTAALTQEERSELTFVFATPRSWNKTPQQRENWVAKKKALKEWRDVRYIDGVQFEHWLDEHPAVAARYAKEFGFVPQTGASSADEFWEEYSQRFSPPLVEEVLLAGREAQAEALLRKLCEKGSKLAYVADTPDEVIAFAIAVVRKAPQEIQKYLNSRMMVVDSEQAARFLKTRNGLIYLPRGQARKLAGTLESAGTTIINAGVAEPRASHHVVLARPNSTQLGAALEVMGFRSEGYDRARRCGRSLAVLARQIPSATAELPEWVAHAETLMPAMLAGAWQASEPDKSILVALAGKDKYETVEAPLRKLSWLNDPPVDQVGDVWAMRSSVDAFLHLARYIGQEHLEHFEKQTKLLFSEEVQRPRPEDLFKLNSEKKEAYSSWLKEGVMTTLLHMSVLHEEANFSVRGSTPKAFVNSLVGSLPGLLDYKFFASFKENMPLLAEAAPDPFLEALEQMLEGDGASIKPIFEETKSFFTPESHHTGLLFSLEVLAWDFKYLLRVAICLAKLAIIDPGGSLSNRPINSLREIFLAWNPNTNATAAQRNGILDALIRTVPDIAWPLLEKLLPNHRAISCNTARPKFGEAEPGGGEELNYALVWSSELLVVQRAVEYVGTDESRWIALIDRLRELQPDAFEVVMKAMEPVLNRESLAGNSAIWDVLRKETNRNRAFADADWALNTENIARLEDLVEKYSPQDQVTVAKWLFDEWIPSVPGLVEDTHDPMKAIEDARFSALSGVFRERGIAGLIRLANVSTLPLQMQEALSRLDLAVEDIEEALYLLIVERGNAFALAAFFVAHGIRKFSYDFLFNVQSLCISVDLSPKEFASLLVGLNETRITWEFISALGKEIEDEYWKQKFSPVFTGSIEDLAFLLETYVGHGRALGALEVAVRRVKDVPTSTLLRLLDLSLKEVNAAEHNIGPIFGHYVGKVLDSLSTRDDVNENDLASREFALLPVLRKSKRPLALHSLIKKSPSLFIDAVCAVYKPDNADAVQPSPDSSALALARAAGELLRNLSTIPGQVGQDVDFDALSSWCNEVRQQALSHHRATVTDLSIGRWLAHSPPSVEDGAWPHQSVRRVLEESAANNIERGIQTERINMRGAFSRKLGEGGEQERGLAEQYRSWASAMSQYPRTAAMLAAIAESWVRQGKEADLRAAQQELRG</sequence>
<reference evidence="1 2" key="1">
    <citation type="submission" date="2021-03" db="EMBL/GenBank/DDBJ databases">
        <title>Draft genome sequence of Janthinobacterium sp. strain PLB02 isolated from infected primmorphs (Lubomirskia baicalensis).</title>
        <authorList>
            <person name="Chernogor L.I."/>
            <person name="Belikov S.I."/>
            <person name="Petrushin I.S."/>
        </authorList>
    </citation>
    <scope>NUCLEOTIDE SEQUENCE [LARGE SCALE GENOMIC DNA]</scope>
    <source>
        <strain evidence="1 2">PLB02</strain>
    </source>
</reference>
<accession>A0AAJ4MPD6</accession>
<evidence type="ECO:0000313" key="2">
    <source>
        <dbReference type="Proteomes" id="UP000662821"/>
    </source>
</evidence>
<proteinExistence type="predicted"/>